<name>A0A551XKU6_MICAE</name>
<sequence>MGCGFGTFLAKKVPEIKVEKSLRETQNPCTFRRQLQRVLLPSARGHSVILTSPTDDRRPAPDS</sequence>
<proteinExistence type="predicted"/>
<protein>
    <submittedName>
        <fullName evidence="1">Uncharacterized protein</fullName>
    </submittedName>
</protein>
<dbReference type="EMBL" id="SFCA01000175">
    <property type="protein sequence ID" value="TRT49320.1"/>
    <property type="molecule type" value="Genomic_DNA"/>
</dbReference>
<evidence type="ECO:0000313" key="1">
    <source>
        <dbReference type="EMBL" id="TRT49320.1"/>
    </source>
</evidence>
<gene>
    <name evidence="1" type="ORF">EWV85_17075</name>
</gene>
<organism evidence="1 2">
    <name type="scientific">Microcystis aeruginosa Ma_QC_C_20070703_M131</name>
    <dbReference type="NCBI Taxonomy" id="2486263"/>
    <lineage>
        <taxon>Bacteria</taxon>
        <taxon>Bacillati</taxon>
        <taxon>Cyanobacteriota</taxon>
        <taxon>Cyanophyceae</taxon>
        <taxon>Oscillatoriophycideae</taxon>
        <taxon>Chroococcales</taxon>
        <taxon>Microcystaceae</taxon>
        <taxon>Microcystis</taxon>
    </lineage>
</organism>
<evidence type="ECO:0000313" key="2">
    <source>
        <dbReference type="Proteomes" id="UP000316443"/>
    </source>
</evidence>
<reference evidence="1 2" key="1">
    <citation type="submission" date="2019-01" db="EMBL/GenBank/DDBJ databases">
        <title>Coherence of Microcystis species and biogeography revealed through population genomics.</title>
        <authorList>
            <person name="Perez-Carrascal O.M."/>
            <person name="Terrat Y."/>
            <person name="Giani A."/>
            <person name="Fortin N."/>
            <person name="Tromas N."/>
            <person name="Shapiro B.J."/>
        </authorList>
    </citation>
    <scope>NUCLEOTIDE SEQUENCE [LARGE SCALE GENOMIC DNA]</scope>
    <source>
        <strain evidence="1">Ma_QC_C_20070703_M131</strain>
    </source>
</reference>
<accession>A0A551XKU6</accession>
<dbReference type="Proteomes" id="UP000316443">
    <property type="component" value="Unassembled WGS sequence"/>
</dbReference>
<dbReference type="AlphaFoldDB" id="A0A551XKU6"/>
<comment type="caution">
    <text evidence="1">The sequence shown here is derived from an EMBL/GenBank/DDBJ whole genome shotgun (WGS) entry which is preliminary data.</text>
</comment>